<dbReference type="PANTHER" id="PTHR35893:SF3">
    <property type="entry name" value="INNER MEMBRANE PROTEIN"/>
    <property type="match status" value="1"/>
</dbReference>
<comment type="caution">
    <text evidence="2">The sequence shown here is derived from an EMBL/GenBank/DDBJ whole genome shotgun (WGS) entry which is preliminary data.</text>
</comment>
<organism evidence="2 3">
    <name type="scientific">Celeribacter arenosi</name>
    <dbReference type="NCBI Taxonomy" id="792649"/>
    <lineage>
        <taxon>Bacteria</taxon>
        <taxon>Pseudomonadati</taxon>
        <taxon>Pseudomonadota</taxon>
        <taxon>Alphaproteobacteria</taxon>
        <taxon>Rhodobacterales</taxon>
        <taxon>Roseobacteraceae</taxon>
        <taxon>Celeribacter</taxon>
    </lineage>
</organism>
<gene>
    <name evidence="2" type="ORF">GCM10022404_00440</name>
</gene>
<dbReference type="RefSeq" id="WP_344841829.1">
    <property type="nucleotide sequence ID" value="NZ_BAABDF010000001.1"/>
</dbReference>
<name>A0ABP7JT47_9RHOB</name>
<accession>A0ABP7JT47</accession>
<protein>
    <recommendedName>
        <fullName evidence="1">DUF883 domain-containing protein</fullName>
    </recommendedName>
</protein>
<evidence type="ECO:0000313" key="3">
    <source>
        <dbReference type="Proteomes" id="UP001399917"/>
    </source>
</evidence>
<evidence type="ECO:0000313" key="2">
    <source>
        <dbReference type="EMBL" id="GAA3852992.1"/>
    </source>
</evidence>
<reference evidence="3" key="1">
    <citation type="journal article" date="2019" name="Int. J. Syst. Evol. Microbiol.">
        <title>The Global Catalogue of Microorganisms (GCM) 10K type strain sequencing project: providing services to taxonomists for standard genome sequencing and annotation.</title>
        <authorList>
            <consortium name="The Broad Institute Genomics Platform"/>
            <consortium name="The Broad Institute Genome Sequencing Center for Infectious Disease"/>
            <person name="Wu L."/>
            <person name="Ma J."/>
        </authorList>
    </citation>
    <scope>NUCLEOTIDE SEQUENCE [LARGE SCALE GENOMIC DNA]</scope>
    <source>
        <strain evidence="3">JCM 17190</strain>
    </source>
</reference>
<dbReference type="Pfam" id="PF19029">
    <property type="entry name" value="DUF883_C"/>
    <property type="match status" value="1"/>
</dbReference>
<dbReference type="PANTHER" id="PTHR35893">
    <property type="entry name" value="INNER MEMBRANE PROTEIN-RELATED"/>
    <property type="match status" value="1"/>
</dbReference>
<proteinExistence type="predicted"/>
<dbReference type="Proteomes" id="UP001399917">
    <property type="component" value="Unassembled WGS sequence"/>
</dbReference>
<dbReference type="InterPro" id="IPR043605">
    <property type="entry name" value="DUF883_C"/>
</dbReference>
<feature type="domain" description="DUF883" evidence="1">
    <location>
        <begin position="82"/>
        <end position="107"/>
    </location>
</feature>
<evidence type="ECO:0000259" key="1">
    <source>
        <dbReference type="Pfam" id="PF19029"/>
    </source>
</evidence>
<dbReference type="EMBL" id="BAABDF010000001">
    <property type="protein sequence ID" value="GAA3852992.1"/>
    <property type="molecule type" value="Genomic_DNA"/>
</dbReference>
<sequence>MARSTAATENATTEDLQAQIATLKKDISSLTKTFADYGRAQGEQVRNGATEAYDAARVATEKQAADLQKQALAAYGDVENKVRENPSASIGVAAGLGFLVGLVTAARR</sequence>
<keyword evidence="3" id="KW-1185">Reference proteome</keyword>
<dbReference type="InterPro" id="IPR010279">
    <property type="entry name" value="YqjD/ElaB"/>
</dbReference>